<protein>
    <submittedName>
        <fullName evidence="1">Uncharacterized protein</fullName>
    </submittedName>
</protein>
<organism evidence="1 2">
    <name type="scientific">Zophobas morio</name>
    <dbReference type="NCBI Taxonomy" id="2755281"/>
    <lineage>
        <taxon>Eukaryota</taxon>
        <taxon>Metazoa</taxon>
        <taxon>Ecdysozoa</taxon>
        <taxon>Arthropoda</taxon>
        <taxon>Hexapoda</taxon>
        <taxon>Insecta</taxon>
        <taxon>Pterygota</taxon>
        <taxon>Neoptera</taxon>
        <taxon>Endopterygota</taxon>
        <taxon>Coleoptera</taxon>
        <taxon>Polyphaga</taxon>
        <taxon>Cucujiformia</taxon>
        <taxon>Tenebrionidae</taxon>
        <taxon>Zophobas</taxon>
    </lineage>
</organism>
<evidence type="ECO:0000313" key="1">
    <source>
        <dbReference type="EMBL" id="KAJ3646281.1"/>
    </source>
</evidence>
<comment type="caution">
    <text evidence="1">The sequence shown here is derived from an EMBL/GenBank/DDBJ whole genome shotgun (WGS) entry which is preliminary data.</text>
</comment>
<gene>
    <name evidence="1" type="ORF">Zmor_023874</name>
</gene>
<keyword evidence="2" id="KW-1185">Reference proteome</keyword>
<sequence length="115" mass="13434">MNEDIKSYFFELLALQQELDPKMSDESFRSHFKKGLLPSLAETSYMFATPSMRKTEIKNLALKISEVKKLTLINNISTRQCIFNDSKVSVPKIHQPWRSEKRVNEKPNTQWTAQN</sequence>
<dbReference type="EMBL" id="JALNTZ010000007">
    <property type="protein sequence ID" value="KAJ3646281.1"/>
    <property type="molecule type" value="Genomic_DNA"/>
</dbReference>
<accession>A0AA38M7H6</accession>
<dbReference type="AlphaFoldDB" id="A0AA38M7H6"/>
<proteinExistence type="predicted"/>
<reference evidence="1" key="1">
    <citation type="journal article" date="2023" name="G3 (Bethesda)">
        <title>Whole genome assemblies of Zophobas morio and Tenebrio molitor.</title>
        <authorList>
            <person name="Kaur S."/>
            <person name="Stinson S.A."/>
            <person name="diCenzo G.C."/>
        </authorList>
    </citation>
    <scope>NUCLEOTIDE SEQUENCE</scope>
    <source>
        <strain evidence="1">QUZm001</strain>
    </source>
</reference>
<evidence type="ECO:0000313" key="2">
    <source>
        <dbReference type="Proteomes" id="UP001168821"/>
    </source>
</evidence>
<name>A0AA38M7H6_9CUCU</name>
<dbReference type="Proteomes" id="UP001168821">
    <property type="component" value="Unassembled WGS sequence"/>
</dbReference>